<feature type="region of interest" description="Disordered" evidence="1">
    <location>
        <begin position="269"/>
        <end position="378"/>
    </location>
</feature>
<evidence type="ECO:0000313" key="3">
    <source>
        <dbReference type="Proteomes" id="UP000030854"/>
    </source>
</evidence>
<dbReference type="EMBL" id="JNVN01002449">
    <property type="protein sequence ID" value="KHJ31958.1"/>
    <property type="molecule type" value="Genomic_DNA"/>
</dbReference>
<feature type="compositionally biased region" description="Basic and acidic residues" evidence="1">
    <location>
        <begin position="355"/>
        <end position="366"/>
    </location>
</feature>
<feature type="compositionally biased region" description="Basic residues" evidence="1">
    <location>
        <begin position="764"/>
        <end position="774"/>
    </location>
</feature>
<evidence type="ECO:0000313" key="2">
    <source>
        <dbReference type="EMBL" id="KHJ31958.1"/>
    </source>
</evidence>
<dbReference type="STRING" id="52586.A0A0B1P150"/>
<feature type="region of interest" description="Disordered" evidence="1">
    <location>
        <begin position="221"/>
        <end position="256"/>
    </location>
</feature>
<feature type="compositionally biased region" description="Acidic residues" evidence="1">
    <location>
        <begin position="677"/>
        <end position="686"/>
    </location>
</feature>
<dbReference type="AlphaFoldDB" id="A0A0B1P150"/>
<sequence>MLHHYPQVPPIAQPVISIPHSLYTQSPHSQPQPQLQPQPIPPTVTVSFLPPATSLYANLLQPLSIKIIQSFAHTPLLHQYQLPTSTFGLTHLYPPHPLFLLTQSSPHVPLRPVHIFLPAPSQHALREFCTQSEVLLPCGGGRIELIEFGERCCVTDLDGNIIEVHWSSHHTARTNGYLIPDAPSQLSHPQRCKVKSLAYSSYRERDKSREKRKENEVRIYGEDRRIRQSSKNEPIVSENMTLEAESKPNTKNRRVLQWQKDVAKSINYEDVDSEDLDNSNEFVSSEDDEHPLADARSYTRSQSNYRARSGRNKAHSPYHDTYETSDNYRTRKDYRENYKYQKSSKRRNGSRKRREVNFIEDHDDSFTPKSKYGHDTAAVNVRSKNNDYLITKTPANKNNAISRRADMYSESSSSPSKYTYNRYFVPKKSSDLSANYISRRASTRPSESKHIMPNNSDRRDSGIGGICDYSGGELERGEFEKHPRHKYRSSRSITSKTPGDTRPRYLPRTSPKSHNHNDEYKKTEDRTGKRLHRKSRTSFKHQSCSSTSSDKFDDESYDTISSKSEFFSKHESSSVAKGREEEKRRRWIEERDQVRDLHRKQLGRELAGKNRQKSSRKSNRHHSSVRSAAPHSPSSVSGSAKRDNQQILARVPKPPSAVPPLTREKSKRFEKRHRDDYDDNSDDFSDSDSGYDLPITERKSHRRTSYLNPSPRHHSSRRQSGGDFNYSSGGKRELLSRHNPSRHEYATSDAISEGFTSESDQPRFGRRRSSIRRY</sequence>
<feature type="compositionally biased region" description="Basic and acidic residues" evidence="1">
    <location>
        <begin position="446"/>
        <end position="461"/>
    </location>
</feature>
<feature type="compositionally biased region" description="Basic residues" evidence="1">
    <location>
        <begin position="342"/>
        <end position="354"/>
    </location>
</feature>
<feature type="compositionally biased region" description="Acidic residues" evidence="1">
    <location>
        <begin position="269"/>
        <end position="289"/>
    </location>
</feature>
<dbReference type="OMA" id="MLNQRAN"/>
<accession>A0A0B1P150</accession>
<feature type="compositionally biased region" description="Basic residues" evidence="1">
    <location>
        <begin position="610"/>
        <end position="624"/>
    </location>
</feature>
<keyword evidence="3" id="KW-1185">Reference proteome</keyword>
<feature type="compositionally biased region" description="Basic and acidic residues" evidence="1">
    <location>
        <begin position="515"/>
        <end position="528"/>
    </location>
</feature>
<dbReference type="Proteomes" id="UP000030854">
    <property type="component" value="Unassembled WGS sequence"/>
</dbReference>
<feature type="compositionally biased region" description="Basic residues" evidence="1">
    <location>
        <begin position="529"/>
        <end position="539"/>
    </location>
</feature>
<feature type="compositionally biased region" description="Basic and acidic residues" evidence="1">
    <location>
        <begin position="566"/>
        <end position="596"/>
    </location>
</feature>
<feature type="region of interest" description="Disordered" evidence="1">
    <location>
        <begin position="439"/>
        <end position="774"/>
    </location>
</feature>
<reference evidence="2 3" key="1">
    <citation type="journal article" date="2014" name="BMC Genomics">
        <title>Adaptive genomic structural variation in the grape powdery mildew pathogen, Erysiphe necator.</title>
        <authorList>
            <person name="Jones L."/>
            <person name="Riaz S."/>
            <person name="Morales-Cruz A."/>
            <person name="Amrine K.C."/>
            <person name="McGuire B."/>
            <person name="Gubler W.D."/>
            <person name="Walker M.A."/>
            <person name="Cantu D."/>
        </authorList>
    </citation>
    <scope>NUCLEOTIDE SEQUENCE [LARGE SCALE GENOMIC DNA]</scope>
    <source>
        <strain evidence="3">c</strain>
    </source>
</reference>
<dbReference type="HOGENOM" id="CLU_361380_0_0_1"/>
<comment type="caution">
    <text evidence="2">The sequence shown here is derived from an EMBL/GenBank/DDBJ whole genome shotgun (WGS) entry which is preliminary data.</text>
</comment>
<proteinExistence type="predicted"/>
<feature type="compositionally biased region" description="Basic and acidic residues" evidence="1">
    <location>
        <begin position="317"/>
        <end position="339"/>
    </location>
</feature>
<protein>
    <submittedName>
        <fullName evidence="2">Putative blumeria specific protein</fullName>
    </submittedName>
</protein>
<organism evidence="2 3">
    <name type="scientific">Uncinula necator</name>
    <name type="common">Grape powdery mildew</name>
    <dbReference type="NCBI Taxonomy" id="52586"/>
    <lineage>
        <taxon>Eukaryota</taxon>
        <taxon>Fungi</taxon>
        <taxon>Dikarya</taxon>
        <taxon>Ascomycota</taxon>
        <taxon>Pezizomycotina</taxon>
        <taxon>Leotiomycetes</taxon>
        <taxon>Erysiphales</taxon>
        <taxon>Erysiphaceae</taxon>
        <taxon>Erysiphe</taxon>
    </lineage>
</organism>
<feature type="compositionally biased region" description="Polar residues" evidence="1">
    <location>
        <begin position="540"/>
        <end position="549"/>
    </location>
</feature>
<evidence type="ECO:0000256" key="1">
    <source>
        <dbReference type="SAM" id="MobiDB-lite"/>
    </source>
</evidence>
<feature type="compositionally biased region" description="Basic and acidic residues" evidence="1">
    <location>
        <begin position="730"/>
        <end position="746"/>
    </location>
</feature>
<gene>
    <name evidence="2" type="ORF">EV44_g4940</name>
</gene>
<name>A0A0B1P150_UNCNE</name>